<organism evidence="5 6">
    <name type="scientific">Seriola lalandi dorsalis</name>
    <dbReference type="NCBI Taxonomy" id="1841481"/>
    <lineage>
        <taxon>Eukaryota</taxon>
        <taxon>Metazoa</taxon>
        <taxon>Chordata</taxon>
        <taxon>Craniata</taxon>
        <taxon>Vertebrata</taxon>
        <taxon>Euteleostomi</taxon>
        <taxon>Actinopterygii</taxon>
        <taxon>Neopterygii</taxon>
        <taxon>Teleostei</taxon>
        <taxon>Neoteleostei</taxon>
        <taxon>Acanthomorphata</taxon>
        <taxon>Carangaria</taxon>
        <taxon>Carangiformes</taxon>
        <taxon>Carangidae</taxon>
        <taxon>Seriola</taxon>
    </lineage>
</organism>
<proteinExistence type="predicted"/>
<dbReference type="SMART" id="SM00060">
    <property type="entry name" value="FN3"/>
    <property type="match status" value="1"/>
</dbReference>
<name>A0A3B4XEL1_SERLL</name>
<dbReference type="InterPro" id="IPR003961">
    <property type="entry name" value="FN3_dom"/>
</dbReference>
<dbReference type="PANTHER" id="PTHR46708">
    <property type="entry name" value="TENASCIN"/>
    <property type="match status" value="1"/>
</dbReference>
<feature type="domain" description="Fibronectin type-III" evidence="4">
    <location>
        <begin position="6"/>
        <end position="91"/>
    </location>
</feature>
<dbReference type="FunFam" id="2.60.40.10:FF:000099">
    <property type="entry name" value="Fibronectin 1"/>
    <property type="match status" value="1"/>
</dbReference>
<evidence type="ECO:0000313" key="5">
    <source>
        <dbReference type="Ensembl" id="ENSSLDP00000014516.1"/>
    </source>
</evidence>
<dbReference type="Pfam" id="PF00041">
    <property type="entry name" value="fn3"/>
    <property type="match status" value="1"/>
</dbReference>
<dbReference type="STRING" id="1841481.ENSSLDP00000014516"/>
<dbReference type="Proteomes" id="UP000261360">
    <property type="component" value="Unplaced"/>
</dbReference>
<reference evidence="5" key="1">
    <citation type="submission" date="2025-08" db="UniProtKB">
        <authorList>
            <consortium name="Ensembl"/>
        </authorList>
    </citation>
    <scope>IDENTIFICATION</scope>
</reference>
<dbReference type="InterPro" id="IPR036116">
    <property type="entry name" value="FN3_sf"/>
</dbReference>
<evidence type="ECO:0000259" key="4">
    <source>
        <dbReference type="PROSITE" id="PS50853"/>
    </source>
</evidence>
<dbReference type="InterPro" id="IPR013783">
    <property type="entry name" value="Ig-like_fold"/>
</dbReference>
<keyword evidence="1" id="KW-0677">Repeat</keyword>
<keyword evidence="2" id="KW-1015">Disulfide bond</keyword>
<dbReference type="PANTHER" id="PTHR46708:SF2">
    <property type="entry name" value="FIBRONECTIN TYPE-III DOMAIN-CONTAINING PROTEIN"/>
    <property type="match status" value="1"/>
</dbReference>
<dbReference type="CDD" id="cd00063">
    <property type="entry name" value="FN3"/>
    <property type="match status" value="1"/>
</dbReference>
<dbReference type="PROSITE" id="PS50853">
    <property type="entry name" value="FN3"/>
    <property type="match status" value="1"/>
</dbReference>
<dbReference type="Gene3D" id="2.60.40.10">
    <property type="entry name" value="Immunoglobulins"/>
    <property type="match status" value="1"/>
</dbReference>
<dbReference type="AlphaFoldDB" id="A0A3B4XEL1"/>
<dbReference type="SUPFAM" id="SSF49265">
    <property type="entry name" value="Fibronectin type III"/>
    <property type="match status" value="1"/>
</dbReference>
<dbReference type="InterPro" id="IPR050991">
    <property type="entry name" value="ECM_Regulatory_Proteins"/>
</dbReference>
<reference evidence="5" key="2">
    <citation type="submission" date="2025-09" db="UniProtKB">
        <authorList>
            <consortium name="Ensembl"/>
        </authorList>
    </citation>
    <scope>IDENTIFICATION</scope>
</reference>
<keyword evidence="3" id="KW-0325">Glycoprotein</keyword>
<evidence type="ECO:0000256" key="2">
    <source>
        <dbReference type="ARBA" id="ARBA00023157"/>
    </source>
</evidence>
<evidence type="ECO:0000256" key="3">
    <source>
        <dbReference type="ARBA" id="ARBA00023180"/>
    </source>
</evidence>
<accession>A0A3B4XEL1</accession>
<sequence length="112" mass="12444">GINIDPPRDFEEAESTETSLTLRWQKPRAKVSGYRLVYVSRDGQVEEVEIPATATSYVVSNLTPGMSYTHTLTAERGHKSSTPVTLTASTGGWGTTLTLFDFRIIYNTFLLK</sequence>
<protein>
    <recommendedName>
        <fullName evidence="4">Fibronectin type-III domain-containing protein</fullName>
    </recommendedName>
</protein>
<keyword evidence="6" id="KW-1185">Reference proteome</keyword>
<evidence type="ECO:0000313" key="6">
    <source>
        <dbReference type="Proteomes" id="UP000261360"/>
    </source>
</evidence>
<evidence type="ECO:0000256" key="1">
    <source>
        <dbReference type="ARBA" id="ARBA00022737"/>
    </source>
</evidence>
<dbReference type="GeneTree" id="ENSGT01000000222053"/>
<dbReference type="Ensembl" id="ENSSLDT00000015075.1">
    <property type="protein sequence ID" value="ENSSLDP00000014516.1"/>
    <property type="gene ID" value="ENSSLDG00000011606.1"/>
</dbReference>